<dbReference type="PANTHER" id="PTHR43792:SF8">
    <property type="entry name" value="[RIBOSOMAL PROTEIN US5]-ALANINE N-ACETYLTRANSFERASE"/>
    <property type="match status" value="1"/>
</dbReference>
<evidence type="ECO:0000259" key="4">
    <source>
        <dbReference type="PROSITE" id="PS51186"/>
    </source>
</evidence>
<dbReference type="InterPro" id="IPR000182">
    <property type="entry name" value="GNAT_dom"/>
</dbReference>
<proteinExistence type="inferred from homology"/>
<accession>A0A1Z4JFB5</accession>
<dbReference type="Pfam" id="PF13302">
    <property type="entry name" value="Acetyltransf_3"/>
    <property type="match status" value="1"/>
</dbReference>
<dbReference type="GO" id="GO:0008999">
    <property type="term" value="F:protein-N-terminal-alanine acetyltransferase activity"/>
    <property type="evidence" value="ECO:0007669"/>
    <property type="project" value="TreeGrafter"/>
</dbReference>
<name>A0A1Z4JFB5_LEPBY</name>
<dbReference type="Gene3D" id="3.40.630.30">
    <property type="match status" value="1"/>
</dbReference>
<dbReference type="PROSITE" id="PS51186">
    <property type="entry name" value="GNAT"/>
    <property type="match status" value="1"/>
</dbReference>
<evidence type="ECO:0000313" key="5">
    <source>
        <dbReference type="EMBL" id="BAY55436.1"/>
    </source>
</evidence>
<dbReference type="Proteomes" id="UP000217895">
    <property type="component" value="Chromosome"/>
</dbReference>
<dbReference type="InterPro" id="IPR016181">
    <property type="entry name" value="Acyl_CoA_acyltransferase"/>
</dbReference>
<dbReference type="InterPro" id="IPR051531">
    <property type="entry name" value="N-acetyltransferase"/>
</dbReference>
<dbReference type="FunFam" id="3.40.630.30:FF:000005">
    <property type="entry name" value="Ribosomal protein alanine acetyltransferase"/>
    <property type="match status" value="1"/>
</dbReference>
<evidence type="ECO:0000256" key="3">
    <source>
        <dbReference type="ARBA" id="ARBA00038502"/>
    </source>
</evidence>
<dbReference type="GO" id="GO:0005737">
    <property type="term" value="C:cytoplasm"/>
    <property type="evidence" value="ECO:0007669"/>
    <property type="project" value="TreeGrafter"/>
</dbReference>
<keyword evidence="2" id="KW-0012">Acyltransferase</keyword>
<evidence type="ECO:0000256" key="1">
    <source>
        <dbReference type="ARBA" id="ARBA00022679"/>
    </source>
</evidence>
<evidence type="ECO:0000313" key="6">
    <source>
        <dbReference type="Proteomes" id="UP000217895"/>
    </source>
</evidence>
<feature type="domain" description="N-acetyltransferase" evidence="4">
    <location>
        <begin position="26"/>
        <end position="183"/>
    </location>
</feature>
<keyword evidence="1 5" id="KW-0808">Transferase</keyword>
<dbReference type="SUPFAM" id="SSF55729">
    <property type="entry name" value="Acyl-CoA N-acyltransferases (Nat)"/>
    <property type="match status" value="1"/>
</dbReference>
<gene>
    <name evidence="5" type="ORF">NIES2135_22590</name>
</gene>
<keyword evidence="6" id="KW-1185">Reference proteome</keyword>
<dbReference type="EMBL" id="AP018203">
    <property type="protein sequence ID" value="BAY55436.1"/>
    <property type="molecule type" value="Genomic_DNA"/>
</dbReference>
<sequence length="188" mass="22182">MLQTPVLLTSRLIVRMLQQNDTTAIVNYYTENRDFLEPFEPFRPKNFYTRDFWAQQIEKSLIEFGYDRSLRLFLFKKDDPKKVIGAVNFTNITQGISYSCSLGYSLAENEQRNGYMSEALETAIRYVFNDLNMHRITANYMPHNRRSAGVLRRLGFTIEGYSRDYLLINGKWEDHIRTSLINPNWRVG</sequence>
<protein>
    <submittedName>
        <fullName evidence="5">Ribosomal-protein-alanine acetyltransferase</fullName>
    </submittedName>
</protein>
<evidence type="ECO:0000256" key="2">
    <source>
        <dbReference type="ARBA" id="ARBA00023315"/>
    </source>
</evidence>
<dbReference type="AlphaFoldDB" id="A0A1Z4JFB5"/>
<organism evidence="5 6">
    <name type="scientific">Leptolyngbya boryana NIES-2135</name>
    <dbReference type="NCBI Taxonomy" id="1973484"/>
    <lineage>
        <taxon>Bacteria</taxon>
        <taxon>Bacillati</taxon>
        <taxon>Cyanobacteriota</taxon>
        <taxon>Cyanophyceae</taxon>
        <taxon>Leptolyngbyales</taxon>
        <taxon>Leptolyngbyaceae</taxon>
        <taxon>Leptolyngbya group</taxon>
        <taxon>Leptolyngbya</taxon>
    </lineage>
</organism>
<dbReference type="PANTHER" id="PTHR43792">
    <property type="entry name" value="GNAT FAMILY, PUTATIVE (AFU_ORTHOLOGUE AFUA_3G00765)-RELATED-RELATED"/>
    <property type="match status" value="1"/>
</dbReference>
<reference evidence="5 6" key="1">
    <citation type="submission" date="2017-06" db="EMBL/GenBank/DDBJ databases">
        <title>Genome sequencing of cyanobaciteial culture collection at National Institute for Environmental Studies (NIES).</title>
        <authorList>
            <person name="Hirose Y."/>
            <person name="Shimura Y."/>
            <person name="Fujisawa T."/>
            <person name="Nakamura Y."/>
            <person name="Kawachi M."/>
        </authorList>
    </citation>
    <scope>NUCLEOTIDE SEQUENCE [LARGE SCALE GENOMIC DNA]</scope>
    <source>
        <strain evidence="5 6">NIES-2135</strain>
    </source>
</reference>
<comment type="similarity">
    <text evidence="3">Belongs to the acetyltransferase family. RimJ subfamily.</text>
</comment>